<feature type="transmembrane region" description="Helical" evidence="5">
    <location>
        <begin position="152"/>
        <end position="172"/>
    </location>
</feature>
<keyword evidence="3 5" id="KW-1133">Transmembrane helix</keyword>
<keyword evidence="4 5" id="KW-0472">Membrane</keyword>
<feature type="transmembrane region" description="Helical" evidence="5">
    <location>
        <begin position="280"/>
        <end position="299"/>
    </location>
</feature>
<accession>A0ABQ8UV30</accession>
<comment type="caution">
    <text evidence="6">The sequence shown here is derived from an EMBL/GenBank/DDBJ whole genome shotgun (WGS) entry which is preliminary data.</text>
</comment>
<feature type="transmembrane region" description="Helical" evidence="5">
    <location>
        <begin position="81"/>
        <end position="99"/>
    </location>
</feature>
<proteinExistence type="predicted"/>
<name>A0ABQ8UV30_9EUKA</name>
<organism evidence="6 7">
    <name type="scientific">Paratrimastix pyriformis</name>
    <dbReference type="NCBI Taxonomy" id="342808"/>
    <lineage>
        <taxon>Eukaryota</taxon>
        <taxon>Metamonada</taxon>
        <taxon>Preaxostyla</taxon>
        <taxon>Paratrimastigidae</taxon>
        <taxon>Paratrimastix</taxon>
    </lineage>
</organism>
<keyword evidence="7" id="KW-1185">Reference proteome</keyword>
<evidence type="ECO:0000256" key="3">
    <source>
        <dbReference type="ARBA" id="ARBA00022989"/>
    </source>
</evidence>
<protein>
    <submittedName>
        <fullName evidence="6">Sugar-phosphate:phosphate translocator</fullName>
    </submittedName>
</protein>
<evidence type="ECO:0000313" key="6">
    <source>
        <dbReference type="EMBL" id="KAJ4462954.1"/>
    </source>
</evidence>
<feature type="transmembrane region" description="Helical" evidence="5">
    <location>
        <begin position="184"/>
        <end position="203"/>
    </location>
</feature>
<gene>
    <name evidence="6" type="ORF">PAPYR_178</name>
</gene>
<reference evidence="6" key="1">
    <citation type="journal article" date="2022" name="bioRxiv">
        <title>Genomics of Preaxostyla Flagellates Illuminates Evolutionary Transitions and the Path Towards Mitochondrial Loss.</title>
        <authorList>
            <person name="Novak L.V.F."/>
            <person name="Treitli S.C."/>
            <person name="Pyrih J."/>
            <person name="Halakuc P."/>
            <person name="Pipaliya S.V."/>
            <person name="Vacek V."/>
            <person name="Brzon O."/>
            <person name="Soukal P."/>
            <person name="Eme L."/>
            <person name="Dacks J.B."/>
            <person name="Karnkowska A."/>
            <person name="Elias M."/>
            <person name="Hampl V."/>
        </authorList>
    </citation>
    <scope>NUCLEOTIDE SEQUENCE</scope>
    <source>
        <strain evidence="6">RCP-MX</strain>
    </source>
</reference>
<dbReference type="InterPro" id="IPR050186">
    <property type="entry name" value="TPT_transporter"/>
</dbReference>
<dbReference type="EMBL" id="JAPMOS010000001">
    <property type="protein sequence ID" value="KAJ4462954.1"/>
    <property type="molecule type" value="Genomic_DNA"/>
</dbReference>
<feature type="transmembrane region" description="Helical" evidence="5">
    <location>
        <begin position="39"/>
        <end position="60"/>
    </location>
</feature>
<dbReference type="Proteomes" id="UP001141327">
    <property type="component" value="Unassembled WGS sequence"/>
</dbReference>
<comment type="subcellular location">
    <subcellularLocation>
        <location evidence="1">Membrane</location>
        <topology evidence="1">Multi-pass membrane protein</topology>
    </subcellularLocation>
</comment>
<sequence length="322" mass="35927">MNSAQLKSIGIAGFYATVSITITFFNRAVFYSYKFNFPNIVSALQMMFSLSFLILFGKIFHQIQLPALSWENFNRQSLHSFFFLTNVPTGLAALRYLNIPMFSTLRRITTLLVMVFDFFWRGIKLPSDEVISVVVMVLAAAVAGVGDLQFSFLGYLFCFLNCVFTAGFLVSTRKAKADTHLGDVALLFYPNLTAIGFMVLLAWVSGEFDGLALWPREFASNPMFWVCLSMSAVQAFILNYATFLCSNHNSPLATSVTGQIKNIAQISLGMVWFGDVQYDPLNTVGLVIGIVASIWYGYLKYQQTASRKPILPAGISEPARRV</sequence>
<evidence type="ECO:0000256" key="2">
    <source>
        <dbReference type="ARBA" id="ARBA00022692"/>
    </source>
</evidence>
<dbReference type="PANTHER" id="PTHR11132">
    <property type="entry name" value="SOLUTE CARRIER FAMILY 35"/>
    <property type="match status" value="1"/>
</dbReference>
<evidence type="ECO:0000256" key="4">
    <source>
        <dbReference type="ARBA" id="ARBA00023136"/>
    </source>
</evidence>
<evidence type="ECO:0000256" key="1">
    <source>
        <dbReference type="ARBA" id="ARBA00004141"/>
    </source>
</evidence>
<feature type="transmembrane region" description="Helical" evidence="5">
    <location>
        <begin position="12"/>
        <end position="33"/>
    </location>
</feature>
<keyword evidence="2 5" id="KW-0812">Transmembrane</keyword>
<evidence type="ECO:0000256" key="5">
    <source>
        <dbReference type="SAM" id="Phobius"/>
    </source>
</evidence>
<evidence type="ECO:0000313" key="7">
    <source>
        <dbReference type="Proteomes" id="UP001141327"/>
    </source>
</evidence>
<feature type="transmembrane region" description="Helical" evidence="5">
    <location>
        <begin position="130"/>
        <end position="146"/>
    </location>
</feature>